<evidence type="ECO:0000313" key="2">
    <source>
        <dbReference type="Proteomes" id="UP001482620"/>
    </source>
</evidence>
<proteinExistence type="predicted"/>
<sequence length="138" mass="15819">MMGKLAWQQGMSSEAICNIKTVPKKETGLFPRKRPANKIGQRKKLQMNQKTGNAAPPTILHYKEDQPVSPEELQLKIENLNFICCIFTKTTEVILVSEQLIPLSFRLLEVLNQPQLNLNGFLQLFSLWKLLTFETYAN</sequence>
<organism evidence="1 2">
    <name type="scientific">Ilyodon furcidens</name>
    <name type="common">goldbreast splitfin</name>
    <dbReference type="NCBI Taxonomy" id="33524"/>
    <lineage>
        <taxon>Eukaryota</taxon>
        <taxon>Metazoa</taxon>
        <taxon>Chordata</taxon>
        <taxon>Craniata</taxon>
        <taxon>Vertebrata</taxon>
        <taxon>Euteleostomi</taxon>
        <taxon>Actinopterygii</taxon>
        <taxon>Neopterygii</taxon>
        <taxon>Teleostei</taxon>
        <taxon>Neoteleostei</taxon>
        <taxon>Acanthomorphata</taxon>
        <taxon>Ovalentaria</taxon>
        <taxon>Atherinomorphae</taxon>
        <taxon>Cyprinodontiformes</taxon>
        <taxon>Goodeidae</taxon>
        <taxon>Ilyodon</taxon>
    </lineage>
</organism>
<dbReference type="Proteomes" id="UP001482620">
    <property type="component" value="Unassembled WGS sequence"/>
</dbReference>
<protein>
    <submittedName>
        <fullName evidence="1">Uncharacterized protein</fullName>
    </submittedName>
</protein>
<gene>
    <name evidence="1" type="ORF">ILYODFUR_039065</name>
</gene>
<accession>A0ABV0V1I9</accession>
<keyword evidence="2" id="KW-1185">Reference proteome</keyword>
<dbReference type="EMBL" id="JAHRIQ010092068">
    <property type="protein sequence ID" value="MEQ2250341.1"/>
    <property type="molecule type" value="Genomic_DNA"/>
</dbReference>
<name>A0ABV0V1I9_9TELE</name>
<reference evidence="1 2" key="1">
    <citation type="submission" date="2021-06" db="EMBL/GenBank/DDBJ databases">
        <authorList>
            <person name="Palmer J.M."/>
        </authorList>
    </citation>
    <scope>NUCLEOTIDE SEQUENCE [LARGE SCALE GENOMIC DNA]</scope>
    <source>
        <strain evidence="2">if_2019</strain>
        <tissue evidence="1">Muscle</tissue>
    </source>
</reference>
<evidence type="ECO:0000313" key="1">
    <source>
        <dbReference type="EMBL" id="MEQ2250341.1"/>
    </source>
</evidence>
<comment type="caution">
    <text evidence="1">The sequence shown here is derived from an EMBL/GenBank/DDBJ whole genome shotgun (WGS) entry which is preliminary data.</text>
</comment>